<dbReference type="Pfam" id="PF00069">
    <property type="entry name" value="Pkinase"/>
    <property type="match status" value="1"/>
</dbReference>
<organism evidence="7 8">
    <name type="scientific">Cafeteria roenbergensis</name>
    <name type="common">Marine flagellate</name>
    <dbReference type="NCBI Taxonomy" id="33653"/>
    <lineage>
        <taxon>Eukaryota</taxon>
        <taxon>Sar</taxon>
        <taxon>Stramenopiles</taxon>
        <taxon>Bigyra</taxon>
        <taxon>Opalozoa</taxon>
        <taxon>Bicosoecida</taxon>
        <taxon>Cafeteriaceae</taxon>
        <taxon>Cafeteria</taxon>
    </lineage>
</organism>
<dbReference type="PROSITE" id="PS00107">
    <property type="entry name" value="PROTEIN_KINASE_ATP"/>
    <property type="match status" value="1"/>
</dbReference>
<feature type="region of interest" description="Disordered" evidence="4">
    <location>
        <begin position="215"/>
        <end position="251"/>
    </location>
</feature>
<evidence type="ECO:0000313" key="8">
    <source>
        <dbReference type="Proteomes" id="UP000323011"/>
    </source>
</evidence>
<evidence type="ECO:0000259" key="5">
    <source>
        <dbReference type="PROSITE" id="PS50011"/>
    </source>
</evidence>
<dbReference type="PROSITE" id="PS50853">
    <property type="entry name" value="FN3"/>
    <property type="match status" value="1"/>
</dbReference>
<protein>
    <recommendedName>
        <fullName evidence="9">Protein kinase domain-containing protein</fullName>
    </recommendedName>
</protein>
<dbReference type="InterPro" id="IPR011009">
    <property type="entry name" value="Kinase-like_dom_sf"/>
</dbReference>
<feature type="compositionally biased region" description="Pro residues" evidence="4">
    <location>
        <begin position="49"/>
        <end position="65"/>
    </location>
</feature>
<accession>A0A5A8CVP1</accession>
<feature type="compositionally biased region" description="Low complexity" evidence="4">
    <location>
        <begin position="552"/>
        <end position="571"/>
    </location>
</feature>
<dbReference type="InterPro" id="IPR051681">
    <property type="entry name" value="Ser/Thr_Kinases-Pseudokinases"/>
</dbReference>
<dbReference type="InterPro" id="IPR008271">
    <property type="entry name" value="Ser/Thr_kinase_AS"/>
</dbReference>
<dbReference type="Proteomes" id="UP000323011">
    <property type="component" value="Unassembled WGS sequence"/>
</dbReference>
<sequence length="656" mass="69117">MSVPAAVTCATKDLLTPATAYQFRVRAAIASGAARGPDKDQFPCGPWSEPSPPILTSAAPPPPPAGLVVSNAASESVRSASKEQPRQALLQGQREPGACAVHVQWRMPQHDNGARVTGFCLASCFDLRDWYALSSGDPAEVHVVVWMVSALGRGQPAAAAWVAEAEETSAFVHRVRQLGGVRDGSAASGSSPSSGSASARGADEVAKVMAELHRQSGRAGDGAEGKAACSGSGVWTPGEPDGSGWKPRSRTLGGTLSGAEALCRELEVREGEIRWDEPRVFVGSGGFGDVYRTAVGGYRGITAAVKVLRPGGEDGTASAEEQADDLLMEVAIIAPLRHRSLVQVLGFSLRLPRPFVVTEFAACGSLAAAIHGRTRPASRWTLKAKLQLALAVATGLAHLHSRSPPIVHRDVKPDNILLFGDPSLLDAPKALDSTQRLRELAEPSLDARIADFGLARVRRGSALRVRAAGTFDYCAPEAFRQGRPVDDRVDVYALAVTLHELLGESPPWGNGVLFEGILLDVALRAKRPDPRAVLRSTRGESVVPGIDRIALPRQSRPQRAGPAARPSSASKPRSRESLLSRQGDSLTSVLSAGDRPDGGDALSLRMRIEMELAKLLAEMWRPVPRARPSMAAVCSALEGILALADAWAAAKAAGAG</sequence>
<dbReference type="InterPro" id="IPR000719">
    <property type="entry name" value="Prot_kinase_dom"/>
</dbReference>
<dbReference type="Gene3D" id="3.30.200.20">
    <property type="entry name" value="Phosphorylase Kinase, domain 1"/>
    <property type="match status" value="1"/>
</dbReference>
<evidence type="ECO:0000256" key="1">
    <source>
        <dbReference type="ARBA" id="ARBA00022741"/>
    </source>
</evidence>
<comment type="caution">
    <text evidence="7">The sequence shown here is derived from an EMBL/GenBank/DDBJ whole genome shotgun (WGS) entry which is preliminary data.</text>
</comment>
<dbReference type="PANTHER" id="PTHR44329:SF214">
    <property type="entry name" value="PROTEIN KINASE DOMAIN-CONTAINING PROTEIN"/>
    <property type="match status" value="1"/>
</dbReference>
<feature type="region of interest" description="Disordered" evidence="4">
    <location>
        <begin position="32"/>
        <end position="66"/>
    </location>
</feature>
<dbReference type="PROSITE" id="PS00108">
    <property type="entry name" value="PROTEIN_KINASE_ST"/>
    <property type="match status" value="1"/>
</dbReference>
<reference evidence="7 8" key="1">
    <citation type="submission" date="2019-07" db="EMBL/GenBank/DDBJ databases">
        <title>Genomes of Cafeteria roenbergensis.</title>
        <authorList>
            <person name="Fischer M.G."/>
            <person name="Hackl T."/>
            <person name="Roman M."/>
        </authorList>
    </citation>
    <scope>NUCLEOTIDE SEQUENCE [LARGE SCALE GENOMIC DNA]</scope>
    <source>
        <strain evidence="7 8">BVI</strain>
    </source>
</reference>
<keyword evidence="1 3" id="KW-0547">Nucleotide-binding</keyword>
<dbReference type="EMBL" id="VLTN01000004">
    <property type="protein sequence ID" value="KAA0156260.1"/>
    <property type="molecule type" value="Genomic_DNA"/>
</dbReference>
<feature type="compositionally biased region" description="Polar residues" evidence="4">
    <location>
        <begin position="579"/>
        <end position="590"/>
    </location>
</feature>
<evidence type="ECO:0000259" key="6">
    <source>
        <dbReference type="PROSITE" id="PS50853"/>
    </source>
</evidence>
<dbReference type="PROSITE" id="PS50011">
    <property type="entry name" value="PROTEIN_KINASE_DOM"/>
    <property type="match status" value="1"/>
</dbReference>
<feature type="compositionally biased region" description="Low complexity" evidence="4">
    <location>
        <begin position="184"/>
        <end position="200"/>
    </location>
</feature>
<dbReference type="AlphaFoldDB" id="A0A5A8CVP1"/>
<feature type="region of interest" description="Disordered" evidence="4">
    <location>
        <begin position="545"/>
        <end position="594"/>
    </location>
</feature>
<dbReference type="Gene3D" id="1.10.510.10">
    <property type="entry name" value="Transferase(Phosphotransferase) domain 1"/>
    <property type="match status" value="1"/>
</dbReference>
<dbReference type="InterPro" id="IPR003961">
    <property type="entry name" value="FN3_dom"/>
</dbReference>
<dbReference type="PANTHER" id="PTHR44329">
    <property type="entry name" value="SERINE/THREONINE-PROTEIN KINASE TNNI3K-RELATED"/>
    <property type="match status" value="1"/>
</dbReference>
<feature type="domain" description="Fibronectin type-III" evidence="6">
    <location>
        <begin position="1"/>
        <end position="59"/>
    </location>
</feature>
<evidence type="ECO:0000256" key="4">
    <source>
        <dbReference type="SAM" id="MobiDB-lite"/>
    </source>
</evidence>
<proteinExistence type="predicted"/>
<evidence type="ECO:0000256" key="3">
    <source>
        <dbReference type="PROSITE-ProRule" id="PRU10141"/>
    </source>
</evidence>
<name>A0A5A8CVP1_CAFRO</name>
<dbReference type="SUPFAM" id="SSF56112">
    <property type="entry name" value="Protein kinase-like (PK-like)"/>
    <property type="match status" value="1"/>
</dbReference>
<dbReference type="GO" id="GO:0005524">
    <property type="term" value="F:ATP binding"/>
    <property type="evidence" value="ECO:0007669"/>
    <property type="project" value="UniProtKB-UniRule"/>
</dbReference>
<dbReference type="InterPro" id="IPR036116">
    <property type="entry name" value="FN3_sf"/>
</dbReference>
<dbReference type="InterPro" id="IPR017441">
    <property type="entry name" value="Protein_kinase_ATP_BS"/>
</dbReference>
<gene>
    <name evidence="7" type="ORF">FNF29_01053</name>
</gene>
<feature type="region of interest" description="Disordered" evidence="4">
    <location>
        <begin position="181"/>
        <end position="202"/>
    </location>
</feature>
<feature type="binding site" evidence="3">
    <location>
        <position position="306"/>
    </location>
    <ligand>
        <name>ATP</name>
        <dbReference type="ChEBI" id="CHEBI:30616"/>
    </ligand>
</feature>
<evidence type="ECO:0000256" key="2">
    <source>
        <dbReference type="ARBA" id="ARBA00022840"/>
    </source>
</evidence>
<dbReference type="GO" id="GO:0004674">
    <property type="term" value="F:protein serine/threonine kinase activity"/>
    <property type="evidence" value="ECO:0007669"/>
    <property type="project" value="TreeGrafter"/>
</dbReference>
<dbReference type="SMART" id="SM00220">
    <property type="entry name" value="S_TKc"/>
    <property type="match status" value="1"/>
</dbReference>
<evidence type="ECO:0008006" key="9">
    <source>
        <dbReference type="Google" id="ProtNLM"/>
    </source>
</evidence>
<feature type="domain" description="Protein kinase" evidence="5">
    <location>
        <begin position="276"/>
        <end position="641"/>
    </location>
</feature>
<dbReference type="SUPFAM" id="SSF49265">
    <property type="entry name" value="Fibronectin type III"/>
    <property type="match status" value="1"/>
</dbReference>
<keyword evidence="8" id="KW-1185">Reference proteome</keyword>
<keyword evidence="2 3" id="KW-0067">ATP-binding</keyword>
<evidence type="ECO:0000313" key="7">
    <source>
        <dbReference type="EMBL" id="KAA0156260.1"/>
    </source>
</evidence>